<keyword evidence="7 12" id="KW-0812">Transmembrane</keyword>
<keyword evidence="5" id="KW-0997">Cell inner membrane</keyword>
<feature type="transmembrane region" description="Helical" evidence="12">
    <location>
        <begin position="143"/>
        <end position="162"/>
    </location>
</feature>
<keyword evidence="13" id="KW-0732">Signal</keyword>
<evidence type="ECO:0000256" key="3">
    <source>
        <dbReference type="ARBA" id="ARBA00022475"/>
    </source>
</evidence>
<keyword evidence="6" id="KW-0441">Lipid A biosynthesis</keyword>
<dbReference type="RefSeq" id="WP_054289475.1">
    <property type="nucleotide sequence ID" value="NZ_CP012752.1"/>
</dbReference>
<keyword evidence="4" id="KW-0444">Lipid biosynthesis</keyword>
<dbReference type="InterPro" id="IPR037185">
    <property type="entry name" value="EmrE-like"/>
</dbReference>
<evidence type="ECO:0000313" key="16">
    <source>
        <dbReference type="Proteomes" id="UP000063699"/>
    </source>
</evidence>
<dbReference type="InterPro" id="IPR000620">
    <property type="entry name" value="EamA_dom"/>
</dbReference>
<keyword evidence="9 12" id="KW-1133">Transmembrane helix</keyword>
<dbReference type="KEGG" id="kphy:AOZ06_11805"/>
<name>A0A0N9HRK9_9PSEU</name>
<feature type="domain" description="EamA" evidence="14">
    <location>
        <begin position="5"/>
        <end position="134"/>
    </location>
</feature>
<evidence type="ECO:0000313" key="15">
    <source>
        <dbReference type="EMBL" id="ALG07507.1"/>
    </source>
</evidence>
<dbReference type="PANTHER" id="PTHR30561">
    <property type="entry name" value="SMR FAMILY PROTON-DEPENDENT DRUG EFFLUX TRANSPORTER SUGE"/>
    <property type="match status" value="1"/>
</dbReference>
<evidence type="ECO:0000256" key="6">
    <source>
        <dbReference type="ARBA" id="ARBA00022556"/>
    </source>
</evidence>
<gene>
    <name evidence="15" type="ORF">AOZ06_11805</name>
</gene>
<dbReference type="GO" id="GO:0009103">
    <property type="term" value="P:lipopolysaccharide biosynthetic process"/>
    <property type="evidence" value="ECO:0007669"/>
    <property type="project" value="UniProtKB-KW"/>
</dbReference>
<keyword evidence="11 12" id="KW-0472">Membrane</keyword>
<evidence type="ECO:0000256" key="8">
    <source>
        <dbReference type="ARBA" id="ARBA00022985"/>
    </source>
</evidence>
<dbReference type="GO" id="GO:0005886">
    <property type="term" value="C:plasma membrane"/>
    <property type="evidence" value="ECO:0007669"/>
    <property type="project" value="UniProtKB-SubCell"/>
</dbReference>
<comment type="similarity">
    <text evidence="2">Belongs to the EamA transporter family.</text>
</comment>
<sequence length="280" mass="29441">MDLVAVGLVLVAAVAHAAWNFAAKRASTGGALFVWLYQAMSAVICLPVALIALTYAEPQWSWLFVAGVSAVLHVAYGLVLQRSYAVGDMSVVYPVARGSGPLLSVIAAMVFLHERPGPWALVGAALVVAGVFVVGLGKKQVSIGPSVFYGGLTGVTIAAYTLWDAHSVRTMPPLIYFATGAVFQSLILAPVAARNGGRVVELWRRHKVEVLVIAVLSPAAYICVLYAMRIAPVSMVAPARELSIVFGSLIAWRWLGEPDPVRRLTGAAVVLAGVAAIALA</sequence>
<protein>
    <submittedName>
        <fullName evidence="15">Multidrug DMT transporter permease</fullName>
    </submittedName>
</protein>
<feature type="transmembrane region" description="Helical" evidence="12">
    <location>
        <begin position="174"/>
        <end position="193"/>
    </location>
</feature>
<dbReference type="InterPro" id="IPR000390">
    <property type="entry name" value="Small_drug/metabolite_transptr"/>
</dbReference>
<evidence type="ECO:0000259" key="14">
    <source>
        <dbReference type="Pfam" id="PF00892"/>
    </source>
</evidence>
<feature type="domain" description="EamA" evidence="14">
    <location>
        <begin position="147"/>
        <end position="277"/>
    </location>
</feature>
<accession>A0A0N9HRK9</accession>
<feature type="signal peptide" evidence="13">
    <location>
        <begin position="1"/>
        <end position="17"/>
    </location>
</feature>
<keyword evidence="10" id="KW-0443">Lipid metabolism</keyword>
<evidence type="ECO:0000256" key="5">
    <source>
        <dbReference type="ARBA" id="ARBA00022519"/>
    </source>
</evidence>
<keyword evidence="16" id="KW-1185">Reference proteome</keyword>
<reference evidence="15 16" key="1">
    <citation type="submission" date="2015-07" db="EMBL/GenBank/DDBJ databases">
        <title>Genome sequencing of Kibdelosporangium phytohabitans.</title>
        <authorList>
            <person name="Qin S."/>
            <person name="Xing K."/>
        </authorList>
    </citation>
    <scope>NUCLEOTIDE SEQUENCE [LARGE SCALE GENOMIC DNA]</scope>
    <source>
        <strain evidence="15 16">KLBMP1111</strain>
    </source>
</reference>
<dbReference type="OrthoDB" id="9783707at2"/>
<evidence type="ECO:0000256" key="7">
    <source>
        <dbReference type="ARBA" id="ARBA00022692"/>
    </source>
</evidence>
<proteinExistence type="inferred from homology"/>
<comment type="subcellular location">
    <subcellularLocation>
        <location evidence="1">Cell membrane</location>
        <topology evidence="1">Multi-pass membrane protein</topology>
    </subcellularLocation>
</comment>
<dbReference type="Gene3D" id="1.10.3730.20">
    <property type="match status" value="2"/>
</dbReference>
<organism evidence="15 16">
    <name type="scientific">Kibdelosporangium phytohabitans</name>
    <dbReference type="NCBI Taxonomy" id="860235"/>
    <lineage>
        <taxon>Bacteria</taxon>
        <taxon>Bacillati</taxon>
        <taxon>Actinomycetota</taxon>
        <taxon>Actinomycetes</taxon>
        <taxon>Pseudonocardiales</taxon>
        <taxon>Pseudonocardiaceae</taxon>
        <taxon>Kibdelosporangium</taxon>
    </lineage>
</organism>
<evidence type="ECO:0000256" key="10">
    <source>
        <dbReference type="ARBA" id="ARBA00023098"/>
    </source>
</evidence>
<evidence type="ECO:0000256" key="9">
    <source>
        <dbReference type="ARBA" id="ARBA00022989"/>
    </source>
</evidence>
<keyword evidence="3" id="KW-1003">Cell membrane</keyword>
<evidence type="ECO:0000256" key="2">
    <source>
        <dbReference type="ARBA" id="ARBA00007362"/>
    </source>
</evidence>
<keyword evidence="8" id="KW-0448">Lipopolysaccharide biosynthesis</keyword>
<evidence type="ECO:0000256" key="1">
    <source>
        <dbReference type="ARBA" id="ARBA00004651"/>
    </source>
</evidence>
<feature type="transmembrane region" description="Helical" evidence="12">
    <location>
        <begin position="60"/>
        <end position="79"/>
    </location>
</feature>
<evidence type="ECO:0000256" key="13">
    <source>
        <dbReference type="SAM" id="SignalP"/>
    </source>
</evidence>
<feature type="transmembrane region" description="Helical" evidence="12">
    <location>
        <begin position="33"/>
        <end position="53"/>
    </location>
</feature>
<dbReference type="PANTHER" id="PTHR30561:SF9">
    <property type="entry name" value="4-AMINO-4-DEOXY-L-ARABINOSE-PHOSPHOUNDECAPRENOL FLIPPASE SUBUNIT ARNF-RELATED"/>
    <property type="match status" value="1"/>
</dbReference>
<dbReference type="AlphaFoldDB" id="A0A0N9HRK9"/>
<feature type="transmembrane region" description="Helical" evidence="12">
    <location>
        <begin position="91"/>
        <end position="112"/>
    </location>
</feature>
<dbReference type="Proteomes" id="UP000063699">
    <property type="component" value="Chromosome"/>
</dbReference>
<dbReference type="SUPFAM" id="SSF103481">
    <property type="entry name" value="Multidrug resistance efflux transporter EmrE"/>
    <property type="match status" value="2"/>
</dbReference>
<evidence type="ECO:0000256" key="11">
    <source>
        <dbReference type="ARBA" id="ARBA00023136"/>
    </source>
</evidence>
<evidence type="ECO:0000256" key="4">
    <source>
        <dbReference type="ARBA" id="ARBA00022516"/>
    </source>
</evidence>
<dbReference type="EMBL" id="CP012752">
    <property type="protein sequence ID" value="ALG07507.1"/>
    <property type="molecule type" value="Genomic_DNA"/>
</dbReference>
<dbReference type="STRING" id="860235.AOZ06_11805"/>
<dbReference type="Pfam" id="PF00892">
    <property type="entry name" value="EamA"/>
    <property type="match status" value="2"/>
</dbReference>
<feature type="transmembrane region" description="Helical" evidence="12">
    <location>
        <begin position="119"/>
        <end position="137"/>
    </location>
</feature>
<evidence type="ECO:0000256" key="12">
    <source>
        <dbReference type="SAM" id="Phobius"/>
    </source>
</evidence>
<feature type="transmembrane region" description="Helical" evidence="12">
    <location>
        <begin position="208"/>
        <end position="227"/>
    </location>
</feature>
<feature type="chain" id="PRO_5006035428" evidence="13">
    <location>
        <begin position="18"/>
        <end position="280"/>
    </location>
</feature>
<dbReference type="GO" id="GO:0022857">
    <property type="term" value="F:transmembrane transporter activity"/>
    <property type="evidence" value="ECO:0007669"/>
    <property type="project" value="InterPro"/>
</dbReference>